<reference evidence="2 3" key="1">
    <citation type="submission" date="2018-10" db="EMBL/GenBank/DDBJ databases">
        <title>Genomic Encyclopedia of Archaeal and Bacterial Type Strains, Phase II (KMG-II): from individual species to whole genera.</title>
        <authorList>
            <person name="Goeker M."/>
        </authorList>
    </citation>
    <scope>NUCLEOTIDE SEQUENCE [LARGE SCALE GENOMIC DNA]</scope>
    <source>
        <strain evidence="2 3">DSM 25230</strain>
    </source>
</reference>
<dbReference type="InterPro" id="IPR007076">
    <property type="entry name" value="TfoX_N"/>
</dbReference>
<evidence type="ECO:0000313" key="3">
    <source>
        <dbReference type="Proteomes" id="UP000269412"/>
    </source>
</evidence>
<dbReference type="Proteomes" id="UP000269412">
    <property type="component" value="Unassembled WGS sequence"/>
</dbReference>
<keyword evidence="3" id="KW-1185">Reference proteome</keyword>
<comment type="caution">
    <text evidence="2">The sequence shown here is derived from an EMBL/GenBank/DDBJ whole genome shotgun (WGS) entry which is preliminary data.</text>
</comment>
<evidence type="ECO:0000313" key="2">
    <source>
        <dbReference type="EMBL" id="RKR07150.1"/>
    </source>
</evidence>
<sequence>MLGIVFKIKKMSFQKELENRIDTAFSIFPKNITENFSKKRMFGGIAYLFHGKMTVGIIKGNLMVRILSDKIDHYLKLEYVKPMDFTNKPMKEFVYVSEDGFTTEEELQNWIELGLEHAQYKLKSS</sequence>
<organism evidence="2 3">
    <name type="scientific">Maribacter vaceletii</name>
    <dbReference type="NCBI Taxonomy" id="1206816"/>
    <lineage>
        <taxon>Bacteria</taxon>
        <taxon>Pseudomonadati</taxon>
        <taxon>Bacteroidota</taxon>
        <taxon>Flavobacteriia</taxon>
        <taxon>Flavobacteriales</taxon>
        <taxon>Flavobacteriaceae</taxon>
        <taxon>Maribacter</taxon>
    </lineage>
</organism>
<evidence type="ECO:0000259" key="1">
    <source>
        <dbReference type="Pfam" id="PF04993"/>
    </source>
</evidence>
<name>A0A495DSN1_9FLAO</name>
<accession>A0A495DSN1</accession>
<dbReference type="SUPFAM" id="SSF159894">
    <property type="entry name" value="YgaC/TfoX-N like"/>
    <property type="match status" value="1"/>
</dbReference>
<feature type="domain" description="TfoX N-terminal" evidence="1">
    <location>
        <begin position="35"/>
        <end position="118"/>
    </location>
</feature>
<proteinExistence type="predicted"/>
<gene>
    <name evidence="2" type="ORF">CLV91_3135</name>
</gene>
<dbReference type="EMBL" id="RBIQ01000012">
    <property type="protein sequence ID" value="RKR07150.1"/>
    <property type="molecule type" value="Genomic_DNA"/>
</dbReference>
<protein>
    <submittedName>
        <fullName evidence="2">TfoX/Sxy family transcriptional regulator of competence genes</fullName>
    </submittedName>
</protein>
<dbReference type="Gene3D" id="3.30.1460.30">
    <property type="entry name" value="YgaC/TfoX-N like chaperone"/>
    <property type="match status" value="1"/>
</dbReference>
<dbReference type="Pfam" id="PF04993">
    <property type="entry name" value="TfoX_N"/>
    <property type="match status" value="1"/>
</dbReference>
<dbReference type="AlphaFoldDB" id="A0A495DSN1"/>